<sequence>MSLGKPPQPLPTAGITRRHPILPERWSVWFWRHLRRVVITVIGGTVLLMGVAMLVLPGPGWVTIFAGLGLLATEFAWARWLLKRARREVGQMIDLARNGLGTGTGMGTGTGLGTSTSKPPSTPRNGQASAGAETAVPKPLSRE</sequence>
<protein>
    <recommendedName>
        <fullName evidence="4">TIGR02611 family protein</fullName>
    </recommendedName>
</protein>
<feature type="transmembrane region" description="Helical" evidence="2">
    <location>
        <begin position="62"/>
        <end position="82"/>
    </location>
</feature>
<proteinExistence type="predicted"/>
<keyword evidence="2" id="KW-1133">Transmembrane helix</keyword>
<feature type="transmembrane region" description="Helical" evidence="2">
    <location>
        <begin position="37"/>
        <end position="56"/>
    </location>
</feature>
<comment type="caution">
    <text evidence="3">The sequence shown here is derived from an EMBL/GenBank/DDBJ whole genome shotgun (WGS) entry which is preliminary data.</text>
</comment>
<keyword evidence="2" id="KW-0472">Membrane</keyword>
<evidence type="ECO:0000256" key="1">
    <source>
        <dbReference type="SAM" id="MobiDB-lite"/>
    </source>
</evidence>
<gene>
    <name evidence="3" type="ORF">ENS64_12270</name>
</gene>
<accession>A0A7C4LNC8</accession>
<name>A0A7C4LNC8_9PLAN</name>
<reference evidence="3" key="1">
    <citation type="journal article" date="2020" name="mSystems">
        <title>Genome- and Community-Level Interaction Insights into Carbon Utilization and Element Cycling Functions of Hydrothermarchaeota in Hydrothermal Sediment.</title>
        <authorList>
            <person name="Zhou Z."/>
            <person name="Liu Y."/>
            <person name="Xu W."/>
            <person name="Pan J."/>
            <person name="Luo Z.H."/>
            <person name="Li M."/>
        </authorList>
    </citation>
    <scope>NUCLEOTIDE SEQUENCE [LARGE SCALE GENOMIC DNA]</scope>
    <source>
        <strain evidence="3">SpSt-508</strain>
    </source>
</reference>
<keyword evidence="2" id="KW-0812">Transmembrane</keyword>
<dbReference type="InterPro" id="IPR019099">
    <property type="entry name" value="Uncharacterised_PGPGW_TM"/>
</dbReference>
<feature type="compositionally biased region" description="Gly residues" evidence="1">
    <location>
        <begin position="100"/>
        <end position="112"/>
    </location>
</feature>
<organism evidence="3">
    <name type="scientific">Schlesneria paludicola</name>
    <dbReference type="NCBI Taxonomy" id="360056"/>
    <lineage>
        <taxon>Bacteria</taxon>
        <taxon>Pseudomonadati</taxon>
        <taxon>Planctomycetota</taxon>
        <taxon>Planctomycetia</taxon>
        <taxon>Planctomycetales</taxon>
        <taxon>Planctomycetaceae</taxon>
        <taxon>Schlesneria</taxon>
    </lineage>
</organism>
<evidence type="ECO:0008006" key="4">
    <source>
        <dbReference type="Google" id="ProtNLM"/>
    </source>
</evidence>
<evidence type="ECO:0000313" key="3">
    <source>
        <dbReference type="EMBL" id="HGT40018.1"/>
    </source>
</evidence>
<dbReference type="EMBL" id="DSVQ01000015">
    <property type="protein sequence ID" value="HGT40018.1"/>
    <property type="molecule type" value="Genomic_DNA"/>
</dbReference>
<feature type="region of interest" description="Disordered" evidence="1">
    <location>
        <begin position="100"/>
        <end position="143"/>
    </location>
</feature>
<dbReference type="Pfam" id="PF09656">
    <property type="entry name" value="PGPGW"/>
    <property type="match status" value="1"/>
</dbReference>
<dbReference type="AlphaFoldDB" id="A0A7C4LNC8"/>
<evidence type="ECO:0000256" key="2">
    <source>
        <dbReference type="SAM" id="Phobius"/>
    </source>
</evidence>